<dbReference type="InterPro" id="IPR006530">
    <property type="entry name" value="YD"/>
</dbReference>
<organism evidence="1 2">
    <name type="scientific">Candidatus Muproteobacteria bacterium RBG_16_60_9</name>
    <dbReference type="NCBI Taxonomy" id="1817755"/>
    <lineage>
        <taxon>Bacteria</taxon>
        <taxon>Pseudomonadati</taxon>
        <taxon>Pseudomonadota</taxon>
        <taxon>Candidatus Muproteobacteria</taxon>
    </lineage>
</organism>
<dbReference type="Proteomes" id="UP000179076">
    <property type="component" value="Unassembled WGS sequence"/>
</dbReference>
<comment type="caution">
    <text evidence="1">The sequence shown here is derived from an EMBL/GenBank/DDBJ whole genome shotgun (WGS) entry which is preliminary data.</text>
</comment>
<protein>
    <submittedName>
        <fullName evidence="1">Uncharacterized protein</fullName>
    </submittedName>
</protein>
<proteinExistence type="predicted"/>
<dbReference type="AlphaFoldDB" id="A0A1F6VI00"/>
<dbReference type="NCBIfam" id="TIGR01643">
    <property type="entry name" value="YD_repeat_2x"/>
    <property type="match status" value="1"/>
</dbReference>
<evidence type="ECO:0000313" key="1">
    <source>
        <dbReference type="EMBL" id="OGI69263.1"/>
    </source>
</evidence>
<sequence>MHCNTSYAYDPQDRLLAITYPSGRVVNYARDGIGRIAGVGATVNGSATTVVSNRGYRADGMLKSQLFGNGFSETRAHDLQGRLLTQALPQITAAPAAVASVALAPDVLSPQAAGAGVLFTAQATGGSGNYSI</sequence>
<dbReference type="EMBL" id="MFSP01000023">
    <property type="protein sequence ID" value="OGI69263.1"/>
    <property type="molecule type" value="Genomic_DNA"/>
</dbReference>
<dbReference type="InterPro" id="IPR031325">
    <property type="entry name" value="RHS_repeat"/>
</dbReference>
<dbReference type="Gene3D" id="2.180.10.10">
    <property type="entry name" value="RHS repeat-associated core"/>
    <property type="match status" value="1"/>
</dbReference>
<reference evidence="1 2" key="1">
    <citation type="journal article" date="2016" name="Nat. Commun.">
        <title>Thousands of microbial genomes shed light on interconnected biogeochemical processes in an aquifer system.</title>
        <authorList>
            <person name="Anantharaman K."/>
            <person name="Brown C.T."/>
            <person name="Hug L.A."/>
            <person name="Sharon I."/>
            <person name="Castelle C.J."/>
            <person name="Probst A.J."/>
            <person name="Thomas B.C."/>
            <person name="Singh A."/>
            <person name="Wilkins M.J."/>
            <person name="Karaoz U."/>
            <person name="Brodie E.L."/>
            <person name="Williams K.H."/>
            <person name="Hubbard S.S."/>
            <person name="Banfield J.F."/>
        </authorList>
    </citation>
    <scope>NUCLEOTIDE SEQUENCE [LARGE SCALE GENOMIC DNA]</scope>
</reference>
<evidence type="ECO:0000313" key="2">
    <source>
        <dbReference type="Proteomes" id="UP000179076"/>
    </source>
</evidence>
<name>A0A1F6VI00_9PROT</name>
<accession>A0A1F6VI00</accession>
<dbReference type="Pfam" id="PF05593">
    <property type="entry name" value="RHS_repeat"/>
    <property type="match status" value="1"/>
</dbReference>
<gene>
    <name evidence="1" type="ORF">A2W18_07100</name>
</gene>